<feature type="transmembrane region" description="Helical" evidence="6">
    <location>
        <begin position="178"/>
        <end position="197"/>
    </location>
</feature>
<feature type="transmembrane region" description="Helical" evidence="6">
    <location>
        <begin position="278"/>
        <end position="303"/>
    </location>
</feature>
<evidence type="ECO:0000256" key="3">
    <source>
        <dbReference type="ARBA" id="ARBA00022692"/>
    </source>
</evidence>
<dbReference type="PANTHER" id="PTHR33406:SF13">
    <property type="entry name" value="MEMBRANE PROTEIN YDFJ"/>
    <property type="match status" value="1"/>
</dbReference>
<feature type="transmembrane region" description="Helical" evidence="6">
    <location>
        <begin position="518"/>
        <end position="538"/>
    </location>
</feature>
<sequence>MRGRHARGRAVDLIRRWRARIVVAALLGAVAAGVFGAGTADRVTAAGGGAPASEAARAAAVPGSPVAAGNVALLYRSAGRTAADPRFAGAVRASLAAVPPALVREPPPSAARRVSRDGRAVLVVLRLSARDALARARAFEQVESRADVPALGAAGVRLSLGGDVAADVQITEAAADDLARVELLAFPLLLLMLVVVFRGFAAAALPLLLGGLSVAFSLAALRALTSVVEVSSLALNIVTMLGLGLAVDYALFVVSRFREELAGGADERTALARTCASAVRTVAVSGAIVMLSLAGLLCVPFTALRSVGIGGMTVVAINVAVALLVLPALLALLGRRVGAPGAGRRFGRVPRPDGTGPWARAARQVMRHPVAALAGAVAVLALAGAPFLHAQYGLSVTSMLPPGSPAQAVAESVEDDFPGAVPFAVAAVLPSGGAAGPSLGGYLAAVERVPGVDGAAPVASGRDGAVHVAIASRLEPGSEAARDVVRAVRDLPPPEDARVLVGGATAQVMDDLDVIVGALKWTLLIIVVSTGALLGAAFRSVVLPVKALAVAALSLTASLGVLVWGFQDGGLAPLGVPATGHLSSTTPILVLAVAFGLSVDYEMFLLSRVREEWLRTGDNTRAVAAGLQRTGGIITSAALLMMIVTGALATARVVPVAMVGVGLTVAIAVDATVVRLVLVPATMRLMGHRNWWFPFARRAVTAGGARTAARSEKVGA</sequence>
<evidence type="ECO:0000256" key="6">
    <source>
        <dbReference type="SAM" id="Phobius"/>
    </source>
</evidence>
<keyword evidence="9" id="KW-1185">Reference proteome</keyword>
<evidence type="ECO:0000259" key="7">
    <source>
        <dbReference type="Pfam" id="PF03176"/>
    </source>
</evidence>
<keyword evidence="2" id="KW-1003">Cell membrane</keyword>
<dbReference type="PANTHER" id="PTHR33406">
    <property type="entry name" value="MEMBRANE PROTEIN MJ1562-RELATED"/>
    <property type="match status" value="1"/>
</dbReference>
<feature type="transmembrane region" description="Helical" evidence="6">
    <location>
        <begin position="545"/>
        <end position="566"/>
    </location>
</feature>
<name>A0ABR9K337_9ACTN</name>
<evidence type="ECO:0000256" key="2">
    <source>
        <dbReference type="ARBA" id="ARBA00022475"/>
    </source>
</evidence>
<feature type="transmembrane region" description="Helical" evidence="6">
    <location>
        <begin position="586"/>
        <end position="606"/>
    </location>
</feature>
<feature type="transmembrane region" description="Helical" evidence="6">
    <location>
        <begin position="309"/>
        <end position="334"/>
    </location>
</feature>
<accession>A0ABR9K337</accession>
<dbReference type="RefSeq" id="WP_192763164.1">
    <property type="nucleotide sequence ID" value="NZ_JADBDZ010000001.1"/>
</dbReference>
<proteinExistence type="predicted"/>
<keyword evidence="4 6" id="KW-1133">Transmembrane helix</keyword>
<dbReference type="Proteomes" id="UP000627838">
    <property type="component" value="Unassembled WGS sequence"/>
</dbReference>
<dbReference type="InterPro" id="IPR004869">
    <property type="entry name" value="MMPL_dom"/>
</dbReference>
<dbReference type="Pfam" id="PF03176">
    <property type="entry name" value="MMPL"/>
    <property type="match status" value="2"/>
</dbReference>
<dbReference type="InterPro" id="IPR050545">
    <property type="entry name" value="Mycobact_MmpL"/>
</dbReference>
<dbReference type="Gene3D" id="1.20.1640.10">
    <property type="entry name" value="Multidrug efflux transporter AcrB transmembrane domain"/>
    <property type="match status" value="2"/>
</dbReference>
<protein>
    <submittedName>
        <fullName evidence="8">RND superfamily putative drug exporter</fullName>
    </submittedName>
</protein>
<evidence type="ECO:0000313" key="9">
    <source>
        <dbReference type="Proteomes" id="UP000627838"/>
    </source>
</evidence>
<gene>
    <name evidence="8" type="ORF">H4W34_007092</name>
</gene>
<keyword evidence="5 6" id="KW-0472">Membrane</keyword>
<feature type="transmembrane region" description="Helical" evidence="6">
    <location>
        <begin position="233"/>
        <end position="257"/>
    </location>
</feature>
<organism evidence="8 9">
    <name type="scientific">Actinomadura algeriensis</name>
    <dbReference type="NCBI Taxonomy" id="1679523"/>
    <lineage>
        <taxon>Bacteria</taxon>
        <taxon>Bacillati</taxon>
        <taxon>Actinomycetota</taxon>
        <taxon>Actinomycetes</taxon>
        <taxon>Streptosporangiales</taxon>
        <taxon>Thermomonosporaceae</taxon>
        <taxon>Actinomadura</taxon>
    </lineage>
</organism>
<feature type="transmembrane region" description="Helical" evidence="6">
    <location>
        <begin position="656"/>
        <end position="678"/>
    </location>
</feature>
<comment type="subcellular location">
    <subcellularLocation>
        <location evidence="1">Cell membrane</location>
        <topology evidence="1">Multi-pass membrane protein</topology>
    </subcellularLocation>
</comment>
<reference evidence="8 9" key="1">
    <citation type="submission" date="2020-10" db="EMBL/GenBank/DDBJ databases">
        <title>Sequencing the genomes of 1000 actinobacteria strains.</title>
        <authorList>
            <person name="Klenk H.-P."/>
        </authorList>
    </citation>
    <scope>NUCLEOTIDE SEQUENCE [LARGE SCALE GENOMIC DNA]</scope>
    <source>
        <strain evidence="8 9">DSM 46744</strain>
    </source>
</reference>
<evidence type="ECO:0000256" key="4">
    <source>
        <dbReference type="ARBA" id="ARBA00022989"/>
    </source>
</evidence>
<feature type="transmembrane region" description="Helical" evidence="6">
    <location>
        <begin position="370"/>
        <end position="392"/>
    </location>
</feature>
<feature type="domain" description="Membrane transport protein MMPL" evidence="7">
    <location>
        <begin position="105"/>
        <end position="371"/>
    </location>
</feature>
<evidence type="ECO:0000313" key="8">
    <source>
        <dbReference type="EMBL" id="MBE1537259.1"/>
    </source>
</evidence>
<evidence type="ECO:0000256" key="1">
    <source>
        <dbReference type="ARBA" id="ARBA00004651"/>
    </source>
</evidence>
<feature type="domain" description="Membrane transport protein MMPL" evidence="7">
    <location>
        <begin position="454"/>
        <end position="699"/>
    </location>
</feature>
<evidence type="ECO:0000256" key="5">
    <source>
        <dbReference type="ARBA" id="ARBA00023136"/>
    </source>
</evidence>
<keyword evidence="3 6" id="KW-0812">Transmembrane</keyword>
<feature type="transmembrane region" description="Helical" evidence="6">
    <location>
        <begin position="627"/>
        <end position="650"/>
    </location>
</feature>
<dbReference type="SUPFAM" id="SSF82866">
    <property type="entry name" value="Multidrug efflux transporter AcrB transmembrane domain"/>
    <property type="match status" value="2"/>
</dbReference>
<dbReference type="EMBL" id="JADBDZ010000001">
    <property type="protein sequence ID" value="MBE1537259.1"/>
    <property type="molecule type" value="Genomic_DNA"/>
</dbReference>
<comment type="caution">
    <text evidence="8">The sequence shown here is derived from an EMBL/GenBank/DDBJ whole genome shotgun (WGS) entry which is preliminary data.</text>
</comment>